<dbReference type="KEGG" id="cfe:BAE81091.1"/>
<protein>
    <submittedName>
        <fullName evidence="1">Uncharacterized protein</fullName>
    </submittedName>
</protein>
<keyword evidence="2" id="KW-1185">Reference proteome</keyword>
<dbReference type="STRING" id="264202.gene:10544135"/>
<name>Q255E7_CHLFF</name>
<dbReference type="AntiFam" id="ANF00182">
    <property type="entry name" value="Shadow ORF (opposite rplL)"/>
</dbReference>
<dbReference type="HOGENOM" id="CLU_139634_1_0_0"/>
<sequence length="162" mass="17274">MLREHYDCIHDKKKKRKISHRFFFSINYKPLKEAFAPASCNFLTVSSASDLEVFSLTVLGKPSVISLASFKANPVNSRTTFNTPIFLSAGTSSKITANSVDSAGAASAAAPAAATATIGAAAVTSHFSSNIFFKSANWSTVKLLNISTKVSKLCVVTFVTLT</sequence>
<dbReference type="EMBL" id="AP006861">
    <property type="protein sequence ID" value="BAE81091.1"/>
    <property type="molecule type" value="Genomic_DNA"/>
</dbReference>
<evidence type="ECO:0000313" key="2">
    <source>
        <dbReference type="Proteomes" id="UP000001260"/>
    </source>
</evidence>
<evidence type="ECO:0000313" key="1">
    <source>
        <dbReference type="EMBL" id="BAE81091.1"/>
    </source>
</evidence>
<dbReference type="AlphaFoldDB" id="Q255E7"/>
<organism evidence="1 2">
    <name type="scientific">Chlamydia felis (strain Fe/C-56)</name>
    <name type="common">Chlamydophila felis</name>
    <dbReference type="NCBI Taxonomy" id="264202"/>
    <lineage>
        <taxon>Bacteria</taxon>
        <taxon>Pseudomonadati</taxon>
        <taxon>Chlamydiota</taxon>
        <taxon>Chlamydiia</taxon>
        <taxon>Chlamydiales</taxon>
        <taxon>Chlamydiaceae</taxon>
        <taxon>Chlamydia/Chlamydophila group</taxon>
        <taxon>Chlamydia</taxon>
    </lineage>
</organism>
<accession>Q255E7</accession>
<proteinExistence type="predicted"/>
<dbReference type="Proteomes" id="UP000001260">
    <property type="component" value="Chromosome"/>
</dbReference>
<reference evidence="1 2" key="1">
    <citation type="journal article" date="2006" name="DNA Res.">
        <title>Genome sequence of the cat pathogen, Chlamydophila felis.</title>
        <authorList>
            <person name="Azuma Y."/>
            <person name="Hirakawa H."/>
            <person name="Yamashita A."/>
            <person name="Cai Y."/>
            <person name="Rahman M.A."/>
            <person name="Suzuki H."/>
            <person name="Mitaku S."/>
            <person name="Toh H."/>
            <person name="Goto S."/>
            <person name="Murakami T."/>
            <person name="Sugi K."/>
            <person name="Hayashi H."/>
            <person name="Fukushi H."/>
            <person name="Hattori M."/>
            <person name="Kuhara S."/>
            <person name="Shirai M."/>
        </authorList>
    </citation>
    <scope>NUCLEOTIDE SEQUENCE [LARGE SCALE GENOMIC DNA]</scope>
    <source>
        <strain evidence="1 2">Fe/C-56</strain>
    </source>
</reference>
<gene>
    <name evidence="1" type="ordered locus">CF0319</name>
</gene>